<evidence type="ECO:0000259" key="11">
    <source>
        <dbReference type="Pfam" id="PF01757"/>
    </source>
</evidence>
<evidence type="ECO:0000256" key="4">
    <source>
        <dbReference type="ARBA" id="ARBA00022679"/>
    </source>
</evidence>
<evidence type="ECO:0000256" key="5">
    <source>
        <dbReference type="ARBA" id="ARBA00022692"/>
    </source>
</evidence>
<evidence type="ECO:0000313" key="12">
    <source>
        <dbReference type="EMBL" id="KPV42886.1"/>
    </source>
</evidence>
<name>A0A0P9CTB2_9BACL</name>
<dbReference type="Gene3D" id="3.40.50.1110">
    <property type="entry name" value="SGNH hydrolase"/>
    <property type="match status" value="1"/>
</dbReference>
<evidence type="ECO:0000256" key="2">
    <source>
        <dbReference type="ARBA" id="ARBA00007400"/>
    </source>
</evidence>
<reference evidence="12 13" key="1">
    <citation type="submission" date="2015-09" db="EMBL/GenBank/DDBJ databases">
        <title>Draft genome sequence of Alicyclobacillus ferrooxydans DSM 22381.</title>
        <authorList>
            <person name="Hemp J."/>
        </authorList>
    </citation>
    <scope>NUCLEOTIDE SEQUENCE [LARGE SCALE GENOMIC DNA]</scope>
    <source>
        <strain evidence="12 13">TC-34</strain>
    </source>
</reference>
<feature type="transmembrane region" description="Helical" evidence="10">
    <location>
        <begin position="235"/>
        <end position="255"/>
    </location>
</feature>
<dbReference type="STRING" id="471514.AN477_15235"/>
<feature type="transmembrane region" description="Helical" evidence="10">
    <location>
        <begin position="9"/>
        <end position="29"/>
    </location>
</feature>
<dbReference type="PATRIC" id="fig|471514.4.peg.3342"/>
<dbReference type="RefSeq" id="WP_054970024.1">
    <property type="nucleotide sequence ID" value="NZ_LJCO01000068.1"/>
</dbReference>
<dbReference type="GO" id="GO:0005886">
    <property type="term" value="C:plasma membrane"/>
    <property type="evidence" value="ECO:0007669"/>
    <property type="project" value="UniProtKB-SubCell"/>
</dbReference>
<feature type="transmembrane region" description="Helical" evidence="10">
    <location>
        <begin position="261"/>
        <end position="282"/>
    </location>
</feature>
<dbReference type="InterPro" id="IPR002656">
    <property type="entry name" value="Acyl_transf_3_dom"/>
</dbReference>
<dbReference type="OrthoDB" id="9796461at2"/>
<comment type="caution">
    <text evidence="12">The sequence shown here is derived from an EMBL/GenBank/DDBJ whole genome shotgun (WGS) entry which is preliminary data.</text>
</comment>
<comment type="similarity">
    <text evidence="2">Belongs to the acyltransferase 3 family.</text>
</comment>
<keyword evidence="13" id="KW-1185">Reference proteome</keyword>
<evidence type="ECO:0000313" key="13">
    <source>
        <dbReference type="Proteomes" id="UP000050482"/>
    </source>
</evidence>
<evidence type="ECO:0000256" key="10">
    <source>
        <dbReference type="SAM" id="Phobius"/>
    </source>
</evidence>
<keyword evidence="8 12" id="KW-0012">Acyltransferase</keyword>
<dbReference type="InterPro" id="IPR036514">
    <property type="entry name" value="SGNH_hydro_sf"/>
</dbReference>
<dbReference type="Pfam" id="PF01757">
    <property type="entry name" value="Acyl_transf_3"/>
    <property type="match status" value="1"/>
</dbReference>
<evidence type="ECO:0000256" key="1">
    <source>
        <dbReference type="ARBA" id="ARBA00004651"/>
    </source>
</evidence>
<dbReference type="EMBL" id="LJCO01000068">
    <property type="protein sequence ID" value="KPV42886.1"/>
    <property type="molecule type" value="Genomic_DNA"/>
</dbReference>
<dbReference type="GO" id="GO:0016747">
    <property type="term" value="F:acyltransferase activity, transferring groups other than amino-acyl groups"/>
    <property type="evidence" value="ECO:0007669"/>
    <property type="project" value="InterPro"/>
</dbReference>
<feature type="compositionally biased region" description="Polar residues" evidence="9">
    <location>
        <begin position="435"/>
        <end position="476"/>
    </location>
</feature>
<organism evidence="12 13">
    <name type="scientific">Alicyclobacillus ferrooxydans</name>
    <dbReference type="NCBI Taxonomy" id="471514"/>
    <lineage>
        <taxon>Bacteria</taxon>
        <taxon>Bacillati</taxon>
        <taxon>Bacillota</taxon>
        <taxon>Bacilli</taxon>
        <taxon>Bacillales</taxon>
        <taxon>Alicyclobacillaceae</taxon>
        <taxon>Alicyclobacillus</taxon>
    </lineage>
</organism>
<dbReference type="CDD" id="cd01840">
    <property type="entry name" value="SGNH_hydrolase_yrhL_like"/>
    <property type="match status" value="1"/>
</dbReference>
<dbReference type="SUPFAM" id="SSF52266">
    <property type="entry name" value="SGNH hydrolase"/>
    <property type="match status" value="1"/>
</dbReference>
<evidence type="ECO:0000256" key="9">
    <source>
        <dbReference type="SAM" id="MobiDB-lite"/>
    </source>
</evidence>
<feature type="transmembrane region" description="Helical" evidence="10">
    <location>
        <begin position="141"/>
        <end position="162"/>
    </location>
</feature>
<evidence type="ECO:0000256" key="8">
    <source>
        <dbReference type="ARBA" id="ARBA00023315"/>
    </source>
</evidence>
<accession>A0A0P9CTB2</accession>
<evidence type="ECO:0000256" key="3">
    <source>
        <dbReference type="ARBA" id="ARBA00022475"/>
    </source>
</evidence>
<comment type="subcellular location">
    <subcellularLocation>
        <location evidence="1">Cell membrane</location>
        <topology evidence="1">Multi-pass membrane protein</topology>
    </subcellularLocation>
</comment>
<dbReference type="Proteomes" id="UP000050482">
    <property type="component" value="Unassembled WGS sequence"/>
</dbReference>
<dbReference type="GO" id="GO:0009103">
    <property type="term" value="P:lipopolysaccharide biosynthetic process"/>
    <property type="evidence" value="ECO:0007669"/>
    <property type="project" value="TreeGrafter"/>
</dbReference>
<feature type="region of interest" description="Disordered" evidence="9">
    <location>
        <begin position="419"/>
        <end position="512"/>
    </location>
</feature>
<feature type="transmembrane region" description="Helical" evidence="10">
    <location>
        <begin position="79"/>
        <end position="97"/>
    </location>
</feature>
<feature type="compositionally biased region" description="Low complexity" evidence="9">
    <location>
        <begin position="485"/>
        <end position="495"/>
    </location>
</feature>
<dbReference type="InterPro" id="IPR050879">
    <property type="entry name" value="Acyltransferase_3"/>
</dbReference>
<dbReference type="AlphaFoldDB" id="A0A0P9CTB2"/>
<evidence type="ECO:0000256" key="6">
    <source>
        <dbReference type="ARBA" id="ARBA00022989"/>
    </source>
</evidence>
<sequence length="664" mass="71687">MERKGNGRYIAGLDGLRAIAILSVIAYHLNLSFAPGGLLGVGVFFVLSGYLITDLLIAEWQVQGRISLKHFWTRRARRLLPAMLTMLIVVLLWVASFQPTQLFALKEDAWSAIFYVSNWWFIFHKVSYFASFGPPTPLGHLWSLAVEEQFYIVWPLFLLLALRFLKRRGWLLTLVLIGAAASATAMGVLYHPGTDPSRVYYGTDTRAFSLLIGAALAIGWPSRKLSMSLSRVGRNALDAAALLSLIGIFILFWQTNEYQTFLYRGGMIVLSVLTAITIAAAAHPACRFGRIMGVQPLRWLGLRSYGIYLWHYPVIILTTPSVDTGHYNVLRAVLQVAASFVLAELSYRFVEKPIRYGLTKHQTGIKEGGKHRKQTGWRRQLLSGNTAVLLLIGASMGMTELLPQAAAKSSEAVAVNTGASDKQGSGLATGALPSTGANETSTASEAGAGQPSTVSNSSQGGTAKAGSSVSLTPSQINHKHKADVKTSSPPTKSSSGESAPLPTQQLSPLHSGKGVTAIGDSVMVDAKPYLQQLLPGIVVDGLVGRQMIQAPSEIARLKANGELGDRVIIELGTNGPFTKAQLVTVIQDLGPVKQIVLVNTRVPRPWQDVVNATLASVAASYPNITLVNWYALSANLNNDFYPDGVHLNPQGAAYYASILAKAVQ</sequence>
<proteinExistence type="inferred from homology"/>
<dbReference type="PANTHER" id="PTHR23028">
    <property type="entry name" value="ACETYLTRANSFERASE"/>
    <property type="match status" value="1"/>
</dbReference>
<dbReference type="PANTHER" id="PTHR23028:SF53">
    <property type="entry name" value="ACYL_TRANSF_3 DOMAIN-CONTAINING PROTEIN"/>
    <property type="match status" value="1"/>
</dbReference>
<keyword evidence="5 10" id="KW-0812">Transmembrane</keyword>
<gene>
    <name evidence="12" type="ORF">AN477_15235</name>
</gene>
<feature type="transmembrane region" description="Helical" evidence="10">
    <location>
        <begin position="169"/>
        <end position="190"/>
    </location>
</feature>
<protein>
    <submittedName>
        <fullName evidence="12">Acyltransferase</fullName>
    </submittedName>
</protein>
<keyword evidence="6 10" id="KW-1133">Transmembrane helix</keyword>
<feature type="domain" description="Acyltransferase 3" evidence="11">
    <location>
        <begin position="11"/>
        <end position="342"/>
    </location>
</feature>
<keyword evidence="3" id="KW-1003">Cell membrane</keyword>
<feature type="transmembrane region" description="Helical" evidence="10">
    <location>
        <begin position="35"/>
        <end position="58"/>
    </location>
</feature>
<evidence type="ECO:0000256" key="7">
    <source>
        <dbReference type="ARBA" id="ARBA00023136"/>
    </source>
</evidence>
<keyword evidence="4 12" id="KW-0808">Transferase</keyword>
<keyword evidence="7 10" id="KW-0472">Membrane</keyword>